<evidence type="ECO:0000259" key="7">
    <source>
        <dbReference type="SMART" id="SM01182"/>
    </source>
</evidence>
<keyword evidence="3 4" id="KW-0648">Protein biosynthesis</keyword>
<dbReference type="InterPro" id="IPR014038">
    <property type="entry name" value="EF1B_bsu/dsu_GNE"/>
</dbReference>
<organism evidence="9 10">
    <name type="scientific">Mesorhabditis spiculigera</name>
    <dbReference type="NCBI Taxonomy" id="96644"/>
    <lineage>
        <taxon>Eukaryota</taxon>
        <taxon>Metazoa</taxon>
        <taxon>Ecdysozoa</taxon>
        <taxon>Nematoda</taxon>
        <taxon>Chromadorea</taxon>
        <taxon>Rhabditida</taxon>
        <taxon>Rhabditina</taxon>
        <taxon>Rhabditomorpha</taxon>
        <taxon>Rhabditoidea</taxon>
        <taxon>Rhabditidae</taxon>
        <taxon>Mesorhabditinae</taxon>
        <taxon>Mesorhabditis</taxon>
    </lineage>
</organism>
<proteinExistence type="inferred from homology"/>
<dbReference type="GO" id="GO:0003746">
    <property type="term" value="F:translation elongation factor activity"/>
    <property type="evidence" value="ECO:0007669"/>
    <property type="project" value="UniProtKB-KW"/>
</dbReference>
<feature type="region of interest" description="Disordered" evidence="5">
    <location>
        <begin position="67"/>
        <end position="90"/>
    </location>
</feature>
<dbReference type="InterPro" id="IPR036219">
    <property type="entry name" value="eEF-1beta-like_sf"/>
</dbReference>
<dbReference type="PANTHER" id="PTHR11595:SF21">
    <property type="entry name" value="ELONGATION FACTOR 1-BETA"/>
    <property type="match status" value="1"/>
</dbReference>
<sequence>MTVDVSSAAGLDGFNATLGDQPFANGYTLSGDDAALFDKLGKQPDEKKHPNVARWYRNVASYEKSERSAWSTAGSSASAAKEDDEDIDLFGSDDEEDAEKAAIVAQRLKEYQEKKSKKPGPIAKSSVILDVKPWDDETDLKELEAKVRGIEMDGLVWGGGKLIAIGYGIQKLQIISVIEDAKVSVDDLQDKIQEFEDHVQSVDIVAFNKI</sequence>
<comment type="similarity">
    <text evidence="1 4">Belongs to the EF-1-beta/EF-1-delta family.</text>
</comment>
<dbReference type="PANTHER" id="PTHR11595">
    <property type="entry name" value="EF-HAND AND COILED-COIL DOMAIN-CONTAINING FAMILY MEMBER"/>
    <property type="match status" value="1"/>
</dbReference>
<evidence type="ECO:0000256" key="4">
    <source>
        <dbReference type="RuleBase" id="RU003791"/>
    </source>
</evidence>
<comment type="caution">
    <text evidence="9">The sequence shown here is derived from an EMBL/GenBank/DDBJ whole genome shotgun (WGS) entry which is preliminary data.</text>
</comment>
<accession>A0AA36CT32</accession>
<dbReference type="SMART" id="SM00888">
    <property type="entry name" value="EF1_GNE"/>
    <property type="match status" value="1"/>
</dbReference>
<evidence type="ECO:0000313" key="8">
    <source>
        <dbReference type="EMBL" id="CAJ0568581.1"/>
    </source>
</evidence>
<evidence type="ECO:0000256" key="5">
    <source>
        <dbReference type="SAM" id="MobiDB-lite"/>
    </source>
</evidence>
<protein>
    <recommendedName>
        <fullName evidence="11">Elongation factor 1-beta</fullName>
    </recommendedName>
</protein>
<dbReference type="GO" id="GO:0005853">
    <property type="term" value="C:eukaryotic translation elongation factor 1 complex"/>
    <property type="evidence" value="ECO:0007669"/>
    <property type="project" value="InterPro"/>
</dbReference>
<feature type="compositionally biased region" description="Low complexity" evidence="5">
    <location>
        <begin position="68"/>
        <end position="79"/>
    </location>
</feature>
<name>A0AA36CT32_9BILA</name>
<dbReference type="InterPro" id="IPR036282">
    <property type="entry name" value="Glutathione-S-Trfase_C_sf"/>
</dbReference>
<dbReference type="FunFam" id="3.30.70.60:FF:000001">
    <property type="entry name" value="Elongation factor 1-beta 1 like"/>
    <property type="match status" value="1"/>
</dbReference>
<evidence type="ECO:0008006" key="11">
    <source>
        <dbReference type="Google" id="ProtNLM"/>
    </source>
</evidence>
<dbReference type="Gene3D" id="3.30.70.60">
    <property type="match status" value="1"/>
</dbReference>
<evidence type="ECO:0000256" key="3">
    <source>
        <dbReference type="ARBA" id="ARBA00022917"/>
    </source>
</evidence>
<keyword evidence="2 4" id="KW-0251">Elongation factor</keyword>
<dbReference type="Proteomes" id="UP001177023">
    <property type="component" value="Unassembled WGS sequence"/>
</dbReference>
<evidence type="ECO:0000256" key="1">
    <source>
        <dbReference type="ARBA" id="ARBA00007411"/>
    </source>
</evidence>
<dbReference type="AlphaFoldDB" id="A0AA36CT32"/>
<keyword evidence="10" id="KW-1185">Reference proteome</keyword>
<feature type="domain" description="Translation elongation factor EF1B beta/delta subunit guanine nucleotide exchange" evidence="6">
    <location>
        <begin position="124"/>
        <end position="210"/>
    </location>
</feature>
<dbReference type="InterPro" id="IPR049720">
    <property type="entry name" value="EF1B_bsu/dsu"/>
</dbReference>
<dbReference type="EMBL" id="CATQJA010001768">
    <property type="protein sequence ID" value="CAJ0568581.1"/>
    <property type="molecule type" value="Genomic_DNA"/>
</dbReference>
<dbReference type="GO" id="GO:0005085">
    <property type="term" value="F:guanyl-nucleotide exchange factor activity"/>
    <property type="evidence" value="ECO:0007669"/>
    <property type="project" value="TreeGrafter"/>
</dbReference>
<dbReference type="GO" id="GO:0005829">
    <property type="term" value="C:cytosol"/>
    <property type="evidence" value="ECO:0007669"/>
    <property type="project" value="TreeGrafter"/>
</dbReference>
<feature type="non-terminal residue" evidence="9">
    <location>
        <position position="210"/>
    </location>
</feature>
<evidence type="ECO:0000313" key="9">
    <source>
        <dbReference type="EMBL" id="CAJ0574750.1"/>
    </source>
</evidence>
<evidence type="ECO:0000313" key="10">
    <source>
        <dbReference type="Proteomes" id="UP001177023"/>
    </source>
</evidence>
<dbReference type="EMBL" id="CATQJA010002633">
    <property type="protein sequence ID" value="CAJ0574750.1"/>
    <property type="molecule type" value="Genomic_DNA"/>
</dbReference>
<feature type="domain" description="Elongation factor 1 beta central acidic region eukaryote" evidence="7">
    <location>
        <begin position="89"/>
        <end position="115"/>
    </location>
</feature>
<reference evidence="9" key="1">
    <citation type="submission" date="2023-06" db="EMBL/GenBank/DDBJ databases">
        <authorList>
            <person name="Delattre M."/>
        </authorList>
    </citation>
    <scope>NUCLEOTIDE SEQUENCE</scope>
    <source>
        <strain evidence="9">AF72</strain>
    </source>
</reference>
<evidence type="ECO:0000256" key="2">
    <source>
        <dbReference type="ARBA" id="ARBA00022768"/>
    </source>
</evidence>
<dbReference type="PROSITE" id="PS00824">
    <property type="entry name" value="EF1BD_1"/>
    <property type="match status" value="1"/>
</dbReference>
<dbReference type="Pfam" id="PF10587">
    <property type="entry name" value="EF-1_beta_acid"/>
    <property type="match status" value="1"/>
</dbReference>
<evidence type="ECO:0000259" key="6">
    <source>
        <dbReference type="SMART" id="SM00888"/>
    </source>
</evidence>
<gene>
    <name evidence="9" type="ORF">MSPICULIGERA_LOCUS13078</name>
    <name evidence="8" type="ORF">MSPICULIGERA_LOCUS7097</name>
</gene>
<feature type="region of interest" description="Disordered" evidence="5">
    <location>
        <begin position="1"/>
        <end position="23"/>
    </location>
</feature>
<dbReference type="SUPFAM" id="SSF54984">
    <property type="entry name" value="eEF-1beta-like"/>
    <property type="match status" value="1"/>
</dbReference>
<dbReference type="PROSITE" id="PS00825">
    <property type="entry name" value="EF1BD_2"/>
    <property type="match status" value="1"/>
</dbReference>
<dbReference type="InterPro" id="IPR014717">
    <property type="entry name" value="Transl_elong_EF1B/ribsomal_bS6"/>
</dbReference>
<dbReference type="SUPFAM" id="SSF47616">
    <property type="entry name" value="GST C-terminal domain-like"/>
    <property type="match status" value="1"/>
</dbReference>
<dbReference type="InterPro" id="IPR018940">
    <property type="entry name" value="EF-1_beta_acid_region_euk"/>
</dbReference>
<dbReference type="SMART" id="SM01182">
    <property type="entry name" value="EF-1_beta_acid"/>
    <property type="match status" value="1"/>
</dbReference>
<dbReference type="CDD" id="cd00292">
    <property type="entry name" value="EF1B"/>
    <property type="match status" value="1"/>
</dbReference>
<dbReference type="InterPro" id="IPR001326">
    <property type="entry name" value="Transl_elong_EF1B_B/D_CS"/>
</dbReference>
<dbReference type="Pfam" id="PF00736">
    <property type="entry name" value="EF1_GNE"/>
    <property type="match status" value="1"/>
</dbReference>